<dbReference type="Proteomes" id="UP000790787">
    <property type="component" value="Chromosome 2"/>
</dbReference>
<name>A0AC58TEW1_TOBAC</name>
<proteinExistence type="predicted"/>
<reference evidence="2" key="2">
    <citation type="submission" date="2025-08" db="UniProtKB">
        <authorList>
            <consortium name="RefSeq"/>
        </authorList>
    </citation>
    <scope>IDENTIFICATION</scope>
    <source>
        <tissue evidence="2">Leaf</tissue>
    </source>
</reference>
<sequence length="164" mass="18792">MIEPEQLLEPFFVSTPIGDSVIASRVYKGCRIVVQVRETTTDLIELEMIEFDAIMGMDWLSKCYASLDCRAKVVKFEFLNELTHIWKGNILEPRGRFISYLKAKKMITEGCFYHLVAVTDTNNEVPTLESVPIVNEYLEFFPKKLPGIPPDRVIDFGIDVLQNV</sequence>
<evidence type="ECO:0000313" key="2">
    <source>
        <dbReference type="RefSeq" id="XP_075095735.1"/>
    </source>
</evidence>
<keyword evidence="1" id="KW-1185">Reference proteome</keyword>
<reference evidence="1" key="1">
    <citation type="journal article" date="2014" name="Nat. Commun.">
        <title>The tobacco genome sequence and its comparison with those of tomato and potato.</title>
        <authorList>
            <person name="Sierro N."/>
            <person name="Battey J.N."/>
            <person name="Ouadi S."/>
            <person name="Bakaher N."/>
            <person name="Bovet L."/>
            <person name="Willig A."/>
            <person name="Goepfert S."/>
            <person name="Peitsch M.C."/>
            <person name="Ivanov N.V."/>
        </authorList>
    </citation>
    <scope>NUCLEOTIDE SEQUENCE [LARGE SCALE GENOMIC DNA]</scope>
</reference>
<dbReference type="RefSeq" id="XP_075095735.1">
    <property type="nucleotide sequence ID" value="XM_075239634.1"/>
</dbReference>
<gene>
    <name evidence="2" type="primary">LOC142173828</name>
</gene>
<organism evidence="1 2">
    <name type="scientific">Nicotiana tabacum</name>
    <name type="common">Common tobacco</name>
    <dbReference type="NCBI Taxonomy" id="4097"/>
    <lineage>
        <taxon>Eukaryota</taxon>
        <taxon>Viridiplantae</taxon>
        <taxon>Streptophyta</taxon>
        <taxon>Embryophyta</taxon>
        <taxon>Tracheophyta</taxon>
        <taxon>Spermatophyta</taxon>
        <taxon>Magnoliopsida</taxon>
        <taxon>eudicotyledons</taxon>
        <taxon>Gunneridae</taxon>
        <taxon>Pentapetalae</taxon>
        <taxon>asterids</taxon>
        <taxon>lamiids</taxon>
        <taxon>Solanales</taxon>
        <taxon>Solanaceae</taxon>
        <taxon>Nicotianoideae</taxon>
        <taxon>Nicotianeae</taxon>
        <taxon>Nicotiana</taxon>
    </lineage>
</organism>
<evidence type="ECO:0000313" key="1">
    <source>
        <dbReference type="Proteomes" id="UP000790787"/>
    </source>
</evidence>
<accession>A0AC58TEW1</accession>
<protein>
    <submittedName>
        <fullName evidence="2">Uncharacterized protein LOC142173828</fullName>
    </submittedName>
</protein>